<dbReference type="InterPro" id="IPR016047">
    <property type="entry name" value="M23ase_b-sheet_dom"/>
</dbReference>
<feature type="domain" description="M23ase beta-sheet core" evidence="2">
    <location>
        <begin position="326"/>
        <end position="419"/>
    </location>
</feature>
<reference evidence="4" key="1">
    <citation type="submission" date="2014-12" db="EMBL/GenBank/DDBJ databases">
        <authorList>
            <person name="Smet A."/>
        </authorList>
    </citation>
    <scope>NUCLEOTIDE SEQUENCE [LARGE SCALE GENOMIC DNA]</scope>
</reference>
<protein>
    <submittedName>
        <fullName evidence="3">Putative periplasmic protein</fullName>
    </submittedName>
</protein>
<sequence length="445" mass="50778">MLWRIVLTALLVTGGYLSYNYTITKENTAHVSLTMHVAAPRPSVIENPTHWNLKSNIQVNLATPAKIRSYHIKTTTNNHLVVYEKDQIVLDEPTSLSFELPKPTIQLGDQTLLRYEIQVRDWSYANFFNGNTSTKVFDLVLDTTPPKIQTIAQSRRITYGGSALVVFKVQEDALDRVWFNNGFEDFKVFSFMKDGYYIVIFPWSLLHRTFDGEIFARDKAYNLTSLPLRLIKNTKVSIRAYTTDLSKDYKSKQAALESLKHLPALNRLDARLGIQQTIQEDLKKVLAYEPIALNPFRPLGNKPRILATFGTRKIYTFGKERVGEFTHYGVDFFGRHSKIVASNLGRVVLEEEIESYGKSVLISHGLGVYAMYGSLSDFLVNKGDTLEPNSVLGYSGKNRTSKYDHVHFNILIQGVPVYPNEWMDAHFINSLNDTIQEAQHKIQEK</sequence>
<keyword evidence="1" id="KW-0732">Signal</keyword>
<proteinExistence type="predicted"/>
<dbReference type="AlphaFoldDB" id="A0A0K2Y3L0"/>
<gene>
    <name evidence="3" type="ORF">HHE01_08750</name>
</gene>
<dbReference type="Pfam" id="PF01551">
    <property type="entry name" value="Peptidase_M23"/>
    <property type="match status" value="1"/>
</dbReference>
<dbReference type="GO" id="GO:0004222">
    <property type="term" value="F:metalloendopeptidase activity"/>
    <property type="evidence" value="ECO:0007669"/>
    <property type="project" value="TreeGrafter"/>
</dbReference>
<organism evidence="3 4">
    <name type="scientific">Helicobacter heilmannii</name>
    <dbReference type="NCBI Taxonomy" id="35817"/>
    <lineage>
        <taxon>Bacteria</taxon>
        <taxon>Pseudomonadati</taxon>
        <taxon>Campylobacterota</taxon>
        <taxon>Epsilonproteobacteria</taxon>
        <taxon>Campylobacterales</taxon>
        <taxon>Helicobacteraceae</taxon>
        <taxon>Helicobacter</taxon>
    </lineage>
</organism>
<dbReference type="SUPFAM" id="SSF51261">
    <property type="entry name" value="Duplicated hybrid motif"/>
    <property type="match status" value="1"/>
</dbReference>
<dbReference type="PANTHER" id="PTHR21666">
    <property type="entry name" value="PEPTIDASE-RELATED"/>
    <property type="match status" value="1"/>
</dbReference>
<dbReference type="PANTHER" id="PTHR21666:SF289">
    <property type="entry name" value="L-ALA--D-GLU ENDOPEPTIDASE"/>
    <property type="match status" value="1"/>
</dbReference>
<dbReference type="EMBL" id="CDMK01000001">
    <property type="protein sequence ID" value="CRI33671.1"/>
    <property type="molecule type" value="Genomic_DNA"/>
</dbReference>
<evidence type="ECO:0000256" key="1">
    <source>
        <dbReference type="ARBA" id="ARBA00022729"/>
    </source>
</evidence>
<evidence type="ECO:0000313" key="3">
    <source>
        <dbReference type="EMBL" id="CRI33671.1"/>
    </source>
</evidence>
<dbReference type="InterPro" id="IPR050570">
    <property type="entry name" value="Cell_wall_metabolism_enzyme"/>
</dbReference>
<dbReference type="Proteomes" id="UP000046090">
    <property type="component" value="Unassembled WGS sequence"/>
</dbReference>
<dbReference type="RefSeq" id="WP_015107530.1">
    <property type="nucleotide sequence ID" value="NZ_AP026684.1"/>
</dbReference>
<accession>A0A0K2Y3L0</accession>
<dbReference type="InterPro" id="IPR011055">
    <property type="entry name" value="Dup_hybrid_motif"/>
</dbReference>
<evidence type="ECO:0000259" key="2">
    <source>
        <dbReference type="Pfam" id="PF01551"/>
    </source>
</evidence>
<dbReference type="GeneID" id="76196349"/>
<keyword evidence="4" id="KW-1185">Reference proteome</keyword>
<dbReference type="Gene3D" id="2.70.70.10">
    <property type="entry name" value="Glucose Permease (Domain IIA)"/>
    <property type="match status" value="1"/>
</dbReference>
<dbReference type="CDD" id="cd12797">
    <property type="entry name" value="M23_peptidase"/>
    <property type="match status" value="1"/>
</dbReference>
<name>A0A0K2Y3L0_HELHE</name>
<evidence type="ECO:0000313" key="4">
    <source>
        <dbReference type="Proteomes" id="UP000046090"/>
    </source>
</evidence>